<comment type="caution">
    <text evidence="5">The sequence shown here is derived from an EMBL/GenBank/DDBJ whole genome shotgun (WGS) entry which is preliminary data.</text>
</comment>
<dbReference type="InterPro" id="IPR036852">
    <property type="entry name" value="Peptidase_S8/S53_dom_sf"/>
</dbReference>
<dbReference type="EMBL" id="WOCE01000020">
    <property type="protein sequence ID" value="KAE9590860.1"/>
    <property type="molecule type" value="Genomic_DNA"/>
</dbReference>
<gene>
    <name evidence="5" type="ORF">Lalb_Chr20g0112071</name>
</gene>
<dbReference type="GO" id="GO:0006508">
    <property type="term" value="P:proteolysis"/>
    <property type="evidence" value="ECO:0007669"/>
    <property type="project" value="InterPro"/>
</dbReference>
<dbReference type="InterPro" id="IPR041469">
    <property type="entry name" value="Subtilisin-like_FN3"/>
</dbReference>
<evidence type="ECO:0000256" key="2">
    <source>
        <dbReference type="ARBA" id="ARBA00011073"/>
    </source>
</evidence>
<dbReference type="GO" id="GO:0004252">
    <property type="term" value="F:serine-type endopeptidase activity"/>
    <property type="evidence" value="ECO:0007669"/>
    <property type="project" value="InterPro"/>
</dbReference>
<reference evidence="6" key="1">
    <citation type="journal article" date="2020" name="Nat. Commun.">
        <title>Genome sequence of the cluster root forming white lupin.</title>
        <authorList>
            <person name="Hufnagel B."/>
            <person name="Marques A."/>
            <person name="Soriano A."/>
            <person name="Marques L."/>
            <person name="Divol F."/>
            <person name="Doumas P."/>
            <person name="Sallet E."/>
            <person name="Mancinotti D."/>
            <person name="Carrere S."/>
            <person name="Marande W."/>
            <person name="Arribat S."/>
            <person name="Keller J."/>
            <person name="Huneau C."/>
            <person name="Blein T."/>
            <person name="Aime D."/>
            <person name="Laguerre M."/>
            <person name="Taylor J."/>
            <person name="Schubert V."/>
            <person name="Nelson M."/>
            <person name="Geu-Flores F."/>
            <person name="Crespi M."/>
            <person name="Gallardo-Guerrero K."/>
            <person name="Delaux P.-M."/>
            <person name="Salse J."/>
            <person name="Berges H."/>
            <person name="Guyot R."/>
            <person name="Gouzy J."/>
            <person name="Peret B."/>
        </authorList>
    </citation>
    <scope>NUCLEOTIDE SEQUENCE [LARGE SCALE GENOMIC DNA]</scope>
    <source>
        <strain evidence="6">cv. Amiga</strain>
    </source>
</reference>
<dbReference type="Proteomes" id="UP000447434">
    <property type="component" value="Chromosome 20"/>
</dbReference>
<comment type="similarity">
    <text evidence="2">Belongs to the peptidase S8 family.</text>
</comment>
<proteinExistence type="inferred from homology"/>
<name>A0A6A4NNP2_LUPAL</name>
<sequence>MTDLYNSWPIIKFSFSNPLFVSLYNSATPIRDNLAELATGSGQINPLRAVHPGLVYDISMNSYIAFLCKQGYNSTNIGILIGTKGFNCATIKPPPGTDGINYPSMHIQLENTDSSISAEFYRTVTNVGYGSSTYKAKVIAPKGLSVEVIPDTLHFNGLHQHHTFKVVLKGPPMSEETMLLSASLEWSDSRHSVRSPILVFKFPSY</sequence>
<comment type="subcellular location">
    <subcellularLocation>
        <location evidence="1">Secreted</location>
    </subcellularLocation>
</comment>
<evidence type="ECO:0000313" key="6">
    <source>
        <dbReference type="Proteomes" id="UP000447434"/>
    </source>
</evidence>
<dbReference type="Pfam" id="PF17766">
    <property type="entry name" value="fn3_6"/>
    <property type="match status" value="1"/>
</dbReference>
<keyword evidence="3" id="KW-0732">Signal</keyword>
<dbReference type="Gene3D" id="3.40.50.200">
    <property type="entry name" value="Peptidase S8/S53 domain"/>
    <property type="match status" value="1"/>
</dbReference>
<dbReference type="PANTHER" id="PTHR10795">
    <property type="entry name" value="PROPROTEIN CONVERTASE SUBTILISIN/KEXIN"/>
    <property type="match status" value="1"/>
</dbReference>
<dbReference type="GO" id="GO:0005576">
    <property type="term" value="C:extracellular region"/>
    <property type="evidence" value="ECO:0007669"/>
    <property type="project" value="UniProtKB-SubCell"/>
</dbReference>
<dbReference type="AlphaFoldDB" id="A0A6A4NNP2"/>
<evidence type="ECO:0000259" key="4">
    <source>
        <dbReference type="Pfam" id="PF17766"/>
    </source>
</evidence>
<accession>A0A6A4NNP2</accession>
<dbReference type="InterPro" id="IPR045051">
    <property type="entry name" value="SBT"/>
</dbReference>
<evidence type="ECO:0000313" key="5">
    <source>
        <dbReference type="EMBL" id="KAE9590860.1"/>
    </source>
</evidence>
<organism evidence="5 6">
    <name type="scientific">Lupinus albus</name>
    <name type="common">White lupine</name>
    <name type="synonym">Lupinus termis</name>
    <dbReference type="NCBI Taxonomy" id="3870"/>
    <lineage>
        <taxon>Eukaryota</taxon>
        <taxon>Viridiplantae</taxon>
        <taxon>Streptophyta</taxon>
        <taxon>Embryophyta</taxon>
        <taxon>Tracheophyta</taxon>
        <taxon>Spermatophyta</taxon>
        <taxon>Magnoliopsida</taxon>
        <taxon>eudicotyledons</taxon>
        <taxon>Gunneridae</taxon>
        <taxon>Pentapetalae</taxon>
        <taxon>rosids</taxon>
        <taxon>fabids</taxon>
        <taxon>Fabales</taxon>
        <taxon>Fabaceae</taxon>
        <taxon>Papilionoideae</taxon>
        <taxon>50 kb inversion clade</taxon>
        <taxon>genistoids sensu lato</taxon>
        <taxon>core genistoids</taxon>
        <taxon>Genisteae</taxon>
        <taxon>Lupinus</taxon>
    </lineage>
</organism>
<protein>
    <submittedName>
        <fullName evidence="5">Putative cucumisin</fullName>
    </submittedName>
</protein>
<evidence type="ECO:0000256" key="1">
    <source>
        <dbReference type="ARBA" id="ARBA00004613"/>
    </source>
</evidence>
<keyword evidence="6" id="KW-1185">Reference proteome</keyword>
<evidence type="ECO:0000256" key="3">
    <source>
        <dbReference type="ARBA" id="ARBA00022729"/>
    </source>
</evidence>
<dbReference type="Gene3D" id="2.60.40.2310">
    <property type="match status" value="1"/>
</dbReference>
<dbReference type="OrthoDB" id="4803627at2759"/>
<feature type="domain" description="Subtilisin-like protease fibronectin type-III" evidence="4">
    <location>
        <begin position="100"/>
        <end position="199"/>
    </location>
</feature>